<dbReference type="OrthoDB" id="6236007at2759"/>
<dbReference type="Pfam" id="PF03782">
    <property type="entry name" value="AMOP"/>
    <property type="match status" value="1"/>
</dbReference>
<evidence type="ECO:0000256" key="2">
    <source>
        <dbReference type="ARBA" id="ARBA00022692"/>
    </source>
</evidence>
<evidence type="ECO:0000259" key="9">
    <source>
        <dbReference type="PROSITE" id="PS50923"/>
    </source>
</evidence>
<keyword evidence="2 7" id="KW-0812">Transmembrane</keyword>
<keyword evidence="4 7" id="KW-0472">Membrane</keyword>
<evidence type="ECO:0000256" key="1">
    <source>
        <dbReference type="ARBA" id="ARBA00004370"/>
    </source>
</evidence>
<dbReference type="AlphaFoldDB" id="A0A8W8L708"/>
<keyword evidence="6" id="KW-0768">Sushi</keyword>
<feature type="domain" description="Sushi" evidence="9">
    <location>
        <begin position="918"/>
        <end position="976"/>
    </location>
</feature>
<dbReference type="PANTHER" id="PTHR13802">
    <property type="entry name" value="MUCIN 4-RELATED"/>
    <property type="match status" value="1"/>
</dbReference>
<sequence length="1067" mass="118514">MCSHVGKCNRKSVVKLVFLFYACLFSCLPVIQSLSESDLYPFGRSTSDNKTDPADDGGSHKILLKNPFKFFGRNKSSLFVNNNGLITFDAQLNEYKPKRFPLAENTPLIAPFWADVDVSPEWSKGNVWYRQDQSSSLLRKASEEIREYFISQRNFQANWVFIATWHKVGYYAAVGSGRSKVNTFQTVLVKNEKRSFVIFNYLTIEWTTGSNSLGDPQTGLGGSPAQAGFNAGDQKNFYSIPGAQTDAVINLTRTSNVGIPGKWVFQVDGDSILDIKCSHAVQINIYPKSGSMFGGEEIRISGPCFNSEFNILARIRETNDTFQCTAINDISAACIMPSVFRTGQVTLEINPYGMGWNYSSTYQIENVASLAPKITRLSPDSWVISRNVTLSWNSSLTPSPSLFLDIMAYQYSNDSKPSFVTVRSKSFDLSSPLNSSNIVFTSIVLDGNLLHENMTSLVLRIRTNISAGYSSIWSDVFPVRWPTVKDAANMCQNWMKLSPSLSSDTLSTCPCTLRQALRDTGRYFVDPLCNLQNDKIDTNCLYNKGAAQCFRRSLHGFSTSGETCCYSSSGELLDAREVPHAGGTRSRYHIHAQGEELVPFFSYFQNDLVPFLQCCQYAFNNSLCQRFLKLRPPTTCQAYTPPTPAQAAGDPHLTTLDRKDYTFNGIGDFVLLKDVNSSMVVQVRAVQTRDTAGILQNATVFSALALKTETSDKIEIYKTSDGATDILVNSEIVEIVDATSNFNGVKLERSVGDDESVVNFLIVFENEDLSVSVDVSADLLNVLVMISGERYKGQIRGLLGNFNGDDNDDFITRHNLVLPSDSSMRDLHYKFGMTWEVQGNESLFNRSGTVNNAINYEPIFLEEIRNPELNFSVVLELCGDNKQCQYDYSVTGNEQIAKGTMKFIEKFKEIESDVQKVVRCPFLEVPVNGNRSASGYAVGDNATFWCYEGFQLLQGASFVVCRENGQWSAGSPVCVEKIVEDSPISSLVVYIGSGSGALIGVIVIVIVIMAVLKCRRKPKPEPDPEINGPIFENPIFLESLSSLGQGGAFKIPRPTYVDPNLLDDYFF</sequence>
<evidence type="ECO:0000256" key="7">
    <source>
        <dbReference type="SAM" id="Phobius"/>
    </source>
</evidence>
<dbReference type="Pfam" id="PF23263">
    <property type="entry name" value="C8-3_MUC4"/>
    <property type="match status" value="1"/>
</dbReference>
<dbReference type="GO" id="GO:0007160">
    <property type="term" value="P:cell-matrix adhesion"/>
    <property type="evidence" value="ECO:0007669"/>
    <property type="project" value="InterPro"/>
</dbReference>
<dbReference type="InterPro" id="IPR051495">
    <property type="entry name" value="Epithelial_Barrier/Signaling"/>
</dbReference>
<reference evidence="12" key="1">
    <citation type="submission" date="2022-08" db="UniProtKB">
        <authorList>
            <consortium name="EnsemblMetazoa"/>
        </authorList>
    </citation>
    <scope>IDENTIFICATION</scope>
    <source>
        <strain evidence="12">05x7-T-G4-1.051#20</strain>
    </source>
</reference>
<protein>
    <recommendedName>
        <fullName evidence="14">Sushi, nidogen and EGF-like domain-containing protein 1</fullName>
    </recommendedName>
</protein>
<feature type="transmembrane region" description="Helical" evidence="7">
    <location>
        <begin position="12"/>
        <end position="31"/>
    </location>
</feature>
<comment type="subcellular location">
    <subcellularLocation>
        <location evidence="1">Membrane</location>
    </subcellularLocation>
</comment>
<name>A0A8W8L708_MAGGI</name>
<dbReference type="SMART" id="SM00723">
    <property type="entry name" value="AMOP"/>
    <property type="match status" value="1"/>
</dbReference>
<dbReference type="SUPFAM" id="SSF57535">
    <property type="entry name" value="Complement control module/SCR domain"/>
    <property type="match status" value="1"/>
</dbReference>
<dbReference type="InterPro" id="IPR035976">
    <property type="entry name" value="Sushi/SCR/CCP_sf"/>
</dbReference>
<feature type="transmembrane region" description="Helical" evidence="7">
    <location>
        <begin position="987"/>
        <end position="1012"/>
    </location>
</feature>
<dbReference type="SMART" id="SM00032">
    <property type="entry name" value="CCP"/>
    <property type="match status" value="1"/>
</dbReference>
<evidence type="ECO:0000259" key="8">
    <source>
        <dbReference type="PROSITE" id="PS50856"/>
    </source>
</evidence>
<dbReference type="InterPro" id="IPR000436">
    <property type="entry name" value="Sushi_SCR_CCP_dom"/>
</dbReference>
<dbReference type="SMART" id="SM00216">
    <property type="entry name" value="VWD"/>
    <property type="match status" value="1"/>
</dbReference>
<evidence type="ECO:0000259" key="10">
    <source>
        <dbReference type="PROSITE" id="PS51220"/>
    </source>
</evidence>
<dbReference type="GO" id="GO:0016020">
    <property type="term" value="C:membrane"/>
    <property type="evidence" value="ECO:0007669"/>
    <property type="project" value="UniProtKB-SubCell"/>
</dbReference>
<dbReference type="PROSITE" id="PS50856">
    <property type="entry name" value="AMOP"/>
    <property type="match status" value="1"/>
</dbReference>
<evidence type="ECO:0000256" key="6">
    <source>
        <dbReference type="PROSITE-ProRule" id="PRU00302"/>
    </source>
</evidence>
<proteinExistence type="predicted"/>
<feature type="domain" description="AMOP" evidence="8">
    <location>
        <begin position="483"/>
        <end position="631"/>
    </location>
</feature>
<dbReference type="EnsemblMetazoa" id="G26683.10">
    <property type="protein sequence ID" value="G26683.10:cds"/>
    <property type="gene ID" value="G26683"/>
</dbReference>
<keyword evidence="3 7" id="KW-1133">Transmembrane helix</keyword>
<evidence type="ECO:0000259" key="11">
    <source>
        <dbReference type="PROSITE" id="PS51233"/>
    </source>
</evidence>
<dbReference type="InterPro" id="IPR056619">
    <property type="entry name" value="C8-3_MUC4"/>
</dbReference>
<dbReference type="InterPro" id="IPR005533">
    <property type="entry name" value="AMOP_dom"/>
</dbReference>
<dbReference type="InterPro" id="IPR014756">
    <property type="entry name" value="Ig_E-set"/>
</dbReference>
<dbReference type="CDD" id="cd00033">
    <property type="entry name" value="CCP"/>
    <property type="match status" value="1"/>
</dbReference>
<dbReference type="PROSITE" id="PS51233">
    <property type="entry name" value="VWFD"/>
    <property type="match status" value="1"/>
</dbReference>
<evidence type="ECO:0000256" key="3">
    <source>
        <dbReference type="ARBA" id="ARBA00022989"/>
    </source>
</evidence>
<organism evidence="12 13">
    <name type="scientific">Magallana gigas</name>
    <name type="common">Pacific oyster</name>
    <name type="synonym">Crassostrea gigas</name>
    <dbReference type="NCBI Taxonomy" id="29159"/>
    <lineage>
        <taxon>Eukaryota</taxon>
        <taxon>Metazoa</taxon>
        <taxon>Spiralia</taxon>
        <taxon>Lophotrochozoa</taxon>
        <taxon>Mollusca</taxon>
        <taxon>Bivalvia</taxon>
        <taxon>Autobranchia</taxon>
        <taxon>Pteriomorphia</taxon>
        <taxon>Ostreida</taxon>
        <taxon>Ostreoidea</taxon>
        <taxon>Ostreidae</taxon>
        <taxon>Magallana</taxon>
    </lineage>
</organism>
<dbReference type="InterPro" id="IPR003886">
    <property type="entry name" value="NIDO_dom"/>
</dbReference>
<evidence type="ECO:0008006" key="14">
    <source>
        <dbReference type="Google" id="ProtNLM"/>
    </source>
</evidence>
<dbReference type="Gene3D" id="2.10.70.10">
    <property type="entry name" value="Complement Module, domain 1"/>
    <property type="match status" value="1"/>
</dbReference>
<keyword evidence="5" id="KW-1015">Disulfide bond</keyword>
<dbReference type="InterPro" id="IPR001846">
    <property type="entry name" value="VWF_type-D"/>
</dbReference>
<feature type="domain" description="NIDO" evidence="10">
    <location>
        <begin position="111"/>
        <end position="270"/>
    </location>
</feature>
<dbReference type="Proteomes" id="UP000005408">
    <property type="component" value="Unassembled WGS sequence"/>
</dbReference>
<dbReference type="PROSITE" id="PS50923">
    <property type="entry name" value="SUSHI"/>
    <property type="match status" value="1"/>
</dbReference>
<keyword evidence="13" id="KW-1185">Reference proteome</keyword>
<dbReference type="PANTHER" id="PTHR13802:SF59">
    <property type="entry name" value="SUSHI DOMAIN-CONTAINING PROTEIN 2"/>
    <property type="match status" value="1"/>
</dbReference>
<evidence type="ECO:0000256" key="5">
    <source>
        <dbReference type="ARBA" id="ARBA00023157"/>
    </source>
</evidence>
<evidence type="ECO:0000256" key="4">
    <source>
        <dbReference type="ARBA" id="ARBA00023136"/>
    </source>
</evidence>
<dbReference type="SMART" id="SM00539">
    <property type="entry name" value="NIDO"/>
    <property type="match status" value="1"/>
</dbReference>
<dbReference type="PROSITE" id="PS51220">
    <property type="entry name" value="NIDO"/>
    <property type="match status" value="1"/>
</dbReference>
<accession>A0A8W8L708</accession>
<dbReference type="OMA" id="FGMTWEV"/>
<dbReference type="Pfam" id="PF00084">
    <property type="entry name" value="Sushi"/>
    <property type="match status" value="1"/>
</dbReference>
<dbReference type="SUPFAM" id="SSF81296">
    <property type="entry name" value="E set domains"/>
    <property type="match status" value="1"/>
</dbReference>
<dbReference type="EnsemblMetazoa" id="G26683.12">
    <property type="protein sequence ID" value="G26683.12:cds"/>
    <property type="gene ID" value="G26683"/>
</dbReference>
<evidence type="ECO:0000313" key="12">
    <source>
        <dbReference type="EnsemblMetazoa" id="G26683.12:cds"/>
    </source>
</evidence>
<evidence type="ECO:0000313" key="13">
    <source>
        <dbReference type="Proteomes" id="UP000005408"/>
    </source>
</evidence>
<dbReference type="Pfam" id="PF00094">
    <property type="entry name" value="VWD"/>
    <property type="match status" value="1"/>
</dbReference>
<comment type="caution">
    <text evidence="6">Lacks conserved residue(s) required for the propagation of feature annotation.</text>
</comment>
<dbReference type="Pfam" id="PF06119">
    <property type="entry name" value="NIDO"/>
    <property type="match status" value="1"/>
</dbReference>
<feature type="domain" description="VWFD" evidence="11">
    <location>
        <begin position="643"/>
        <end position="843"/>
    </location>
</feature>